<evidence type="ECO:0000256" key="6">
    <source>
        <dbReference type="ARBA" id="ARBA00023187"/>
    </source>
</evidence>
<feature type="region of interest" description="Disordered" evidence="8">
    <location>
        <begin position="257"/>
        <end position="329"/>
    </location>
</feature>
<dbReference type="Gene3D" id="1.20.940.10">
    <property type="entry name" value="Functional domain of the splicing factor Prp18"/>
    <property type="match status" value="1"/>
</dbReference>
<sequence length="575" mass="64938">MSTSNNQIVLVTGANKGIGLATVKLFASKGYVTYIGARNEAEGAKALEEVKKEVPQSTVRFVRLDITSTESIKSAVEAVSKETGGKLDYLINNAGVFNTNKKPSEFDSEAIRKCFDVNFFGTVEVTQLFLPLLKNGGCKVILNVSSDLGSLQLQNYTNYRFYGFNVFAYNTSKTALNGFTVGLSKELSGEGFRVNSVNPGFVNTTMNGNAGELAPEAAANTLFNAAVKEHGTGRFLGDNYTTYPCFNKLKQQLSAQKRGLESTSEINPTNEQPVKKFKTRGEIEKEKKENERLKQLEIDRLKSQQSTKVPDSTNVESNNEPNKDVNSEPVPFLPKHIVIQRLRLRGQPITYFGETDYTRAERLRLLEENEPIEYTQGDNEFQNILKQIDSDASNKGGVKDTLENTDSENREQLEKESHLSKEGNIYYFLAKLMWEWEETLEERSSEEKKSLQGRMLKANMLQCRSHIQPLMNSLKSKTLALDILTHIHRIIEFCQQREYLKANDQYLQMAIGNSPWPMGVTMVGIHERSSREKIHSNQVAHVLNDETQRKYIQAVKRLMTFCQSRYPNNPSKNIG</sequence>
<reference evidence="10 11" key="1">
    <citation type="submission" date="2015-12" db="EMBL/GenBank/DDBJ databases">
        <title>Dictyostelia acquired genes for synthesis and detection of signals that induce cell-type specialization by lateral gene transfer from prokaryotes.</title>
        <authorList>
            <person name="Gloeckner G."/>
            <person name="Schaap P."/>
        </authorList>
    </citation>
    <scope>NUCLEOTIDE SEQUENCE [LARGE SCALE GENOMIC DNA]</scope>
    <source>
        <strain evidence="10 11">TK</strain>
    </source>
</reference>
<dbReference type="InterPro" id="IPR004098">
    <property type="entry name" value="Prp18"/>
</dbReference>
<feature type="compositionally biased region" description="Polar residues" evidence="8">
    <location>
        <begin position="257"/>
        <end position="272"/>
    </location>
</feature>
<gene>
    <name evidence="10" type="ORF">DLAC_06590</name>
</gene>
<dbReference type="GO" id="GO:0005682">
    <property type="term" value="C:U5 snRNP"/>
    <property type="evidence" value="ECO:0007669"/>
    <property type="project" value="TreeGrafter"/>
</dbReference>
<dbReference type="GO" id="GO:0000350">
    <property type="term" value="P:generation of catalytic spliceosome for second transesterification step"/>
    <property type="evidence" value="ECO:0007669"/>
    <property type="project" value="TreeGrafter"/>
</dbReference>
<evidence type="ECO:0000256" key="7">
    <source>
        <dbReference type="ARBA" id="ARBA00023242"/>
    </source>
</evidence>
<dbReference type="SMART" id="SM00500">
    <property type="entry name" value="SFM"/>
    <property type="match status" value="1"/>
</dbReference>
<evidence type="ECO:0000256" key="2">
    <source>
        <dbReference type="ARBA" id="ARBA00008137"/>
    </source>
</evidence>
<accession>A0A151ZF93</accession>
<evidence type="ECO:0000259" key="9">
    <source>
        <dbReference type="SMART" id="SM00500"/>
    </source>
</evidence>
<feature type="compositionally biased region" description="Polar residues" evidence="8">
    <location>
        <begin position="303"/>
        <end position="320"/>
    </location>
</feature>
<evidence type="ECO:0000256" key="5">
    <source>
        <dbReference type="ARBA" id="ARBA00022728"/>
    </source>
</evidence>
<keyword evidence="6" id="KW-0508">mRNA splicing</keyword>
<keyword evidence="4" id="KW-0507">mRNA processing</keyword>
<dbReference type="PANTHER" id="PTHR13007:SF19">
    <property type="entry name" value="PRE-MRNA-SPLICING FACTOR 18"/>
    <property type="match status" value="1"/>
</dbReference>
<dbReference type="Gene3D" id="3.40.50.720">
    <property type="entry name" value="NAD(P)-binding Rossmann-like Domain"/>
    <property type="match status" value="1"/>
</dbReference>
<dbReference type="PRINTS" id="PR00080">
    <property type="entry name" value="SDRFAMILY"/>
</dbReference>
<dbReference type="Gene3D" id="4.10.280.110">
    <property type="entry name" value="Pre-mRNA processing factor 4 domain"/>
    <property type="match status" value="1"/>
</dbReference>
<dbReference type="Pfam" id="PF00106">
    <property type="entry name" value="adh_short"/>
    <property type="match status" value="1"/>
</dbReference>
<dbReference type="STRING" id="361077.A0A151ZF93"/>
<proteinExistence type="inferred from homology"/>
<dbReference type="InterPro" id="IPR036291">
    <property type="entry name" value="NAD(P)-bd_dom_sf"/>
</dbReference>
<evidence type="ECO:0000256" key="8">
    <source>
        <dbReference type="SAM" id="MobiDB-lite"/>
    </source>
</evidence>
<organism evidence="10 11">
    <name type="scientific">Tieghemostelium lacteum</name>
    <name type="common">Slime mold</name>
    <name type="synonym">Dictyostelium lacteum</name>
    <dbReference type="NCBI Taxonomy" id="361077"/>
    <lineage>
        <taxon>Eukaryota</taxon>
        <taxon>Amoebozoa</taxon>
        <taxon>Evosea</taxon>
        <taxon>Eumycetozoa</taxon>
        <taxon>Dictyostelia</taxon>
        <taxon>Dictyosteliales</taxon>
        <taxon>Raperosteliaceae</taxon>
        <taxon>Tieghemostelium</taxon>
    </lineage>
</organism>
<dbReference type="Pfam" id="PF08799">
    <property type="entry name" value="PRP4"/>
    <property type="match status" value="1"/>
</dbReference>
<dbReference type="Pfam" id="PF02840">
    <property type="entry name" value="Prp18"/>
    <property type="match status" value="1"/>
</dbReference>
<feature type="region of interest" description="Disordered" evidence="8">
    <location>
        <begin position="392"/>
        <end position="416"/>
    </location>
</feature>
<comment type="caution">
    <text evidence="10">The sequence shown here is derived from an EMBL/GenBank/DDBJ whole genome shotgun (WGS) entry which is preliminary data.</text>
</comment>
<evidence type="ECO:0000256" key="1">
    <source>
        <dbReference type="ARBA" id="ARBA00004123"/>
    </source>
</evidence>
<evidence type="ECO:0000313" key="10">
    <source>
        <dbReference type="EMBL" id="KYQ92597.1"/>
    </source>
</evidence>
<dbReference type="InterPro" id="IPR036285">
    <property type="entry name" value="PRP4-like_sf"/>
</dbReference>
<dbReference type="SUPFAM" id="SSF158230">
    <property type="entry name" value="PRP4-like"/>
    <property type="match status" value="1"/>
</dbReference>
<keyword evidence="7" id="KW-0539">Nucleus</keyword>
<evidence type="ECO:0000256" key="4">
    <source>
        <dbReference type="ARBA" id="ARBA00022664"/>
    </source>
</evidence>
<dbReference type="AlphaFoldDB" id="A0A151ZF93"/>
<dbReference type="FunFam" id="1.20.940.10:FF:000004">
    <property type="entry name" value="Pre-mRNA-splicing factor 18"/>
    <property type="match status" value="1"/>
</dbReference>
<dbReference type="GO" id="GO:0071021">
    <property type="term" value="C:U2-type post-spliceosomal complex"/>
    <property type="evidence" value="ECO:0007669"/>
    <property type="project" value="TreeGrafter"/>
</dbReference>
<dbReference type="PRINTS" id="PR00081">
    <property type="entry name" value="GDHRDH"/>
</dbReference>
<dbReference type="EMBL" id="LODT01000029">
    <property type="protein sequence ID" value="KYQ92597.1"/>
    <property type="molecule type" value="Genomic_DNA"/>
</dbReference>
<dbReference type="InterPro" id="IPR014906">
    <property type="entry name" value="PRP4-like"/>
</dbReference>
<dbReference type="SUPFAM" id="SSF47938">
    <property type="entry name" value="Functional domain of the splicing factor Prp18"/>
    <property type="match status" value="1"/>
</dbReference>
<dbReference type="GO" id="GO:0046540">
    <property type="term" value="C:U4/U6 x U5 tri-snRNP complex"/>
    <property type="evidence" value="ECO:0007669"/>
    <property type="project" value="TreeGrafter"/>
</dbReference>
<keyword evidence="11" id="KW-1185">Reference proteome</keyword>
<evidence type="ECO:0000256" key="3">
    <source>
        <dbReference type="ARBA" id="ARBA00018242"/>
    </source>
</evidence>
<feature type="compositionally biased region" description="Basic and acidic residues" evidence="8">
    <location>
        <begin position="279"/>
        <end position="302"/>
    </location>
</feature>
<dbReference type="Proteomes" id="UP000076078">
    <property type="component" value="Unassembled WGS sequence"/>
</dbReference>
<feature type="compositionally biased region" description="Basic and acidic residues" evidence="8">
    <location>
        <begin position="397"/>
        <end position="416"/>
    </location>
</feature>
<dbReference type="SUPFAM" id="SSF51735">
    <property type="entry name" value="NAD(P)-binding Rossmann-fold domains"/>
    <property type="match status" value="1"/>
</dbReference>
<dbReference type="FunCoup" id="A0A151ZF93">
    <property type="interactions" value="372"/>
</dbReference>
<dbReference type="InterPro" id="IPR039979">
    <property type="entry name" value="PRPF18"/>
</dbReference>
<protein>
    <recommendedName>
        <fullName evidence="3">Pre-mRNA-splicing factor 18</fullName>
    </recommendedName>
</protein>
<evidence type="ECO:0000313" key="11">
    <source>
        <dbReference type="Proteomes" id="UP000076078"/>
    </source>
</evidence>
<dbReference type="InterPro" id="IPR002347">
    <property type="entry name" value="SDR_fam"/>
</dbReference>
<dbReference type="InParanoid" id="A0A151ZF93"/>
<dbReference type="OrthoDB" id="10261918at2759"/>
<feature type="domain" description="Pre-mRNA processing factor 4 (PRP4)-like" evidence="9">
    <location>
        <begin position="333"/>
        <end position="387"/>
    </location>
</feature>
<keyword evidence="5" id="KW-0747">Spliceosome</keyword>
<comment type="subcellular location">
    <subcellularLocation>
        <location evidence="1">Nucleus</location>
    </subcellularLocation>
</comment>
<name>A0A151ZF93_TIELA</name>
<dbReference type="PANTHER" id="PTHR13007">
    <property type="entry name" value="PRE-MRNA SPLICING FACTOR-RELATED"/>
    <property type="match status" value="1"/>
</dbReference>
<comment type="similarity">
    <text evidence="2">Belongs to the PRP18 family.</text>
</comment>